<feature type="region of interest" description="Disordered" evidence="1">
    <location>
        <begin position="367"/>
        <end position="403"/>
    </location>
</feature>
<comment type="caution">
    <text evidence="2">The sequence shown here is derived from an EMBL/GenBank/DDBJ whole genome shotgun (WGS) entry which is preliminary data.</text>
</comment>
<feature type="region of interest" description="Disordered" evidence="1">
    <location>
        <begin position="423"/>
        <end position="493"/>
    </location>
</feature>
<reference evidence="2 3" key="1">
    <citation type="submission" date="2021-11" db="EMBL/GenBank/DDBJ databases">
        <title>Black yeast isolated from Biological Soil Crust.</title>
        <authorList>
            <person name="Kurbessoian T."/>
        </authorList>
    </citation>
    <scope>NUCLEOTIDE SEQUENCE [LARGE SCALE GENOMIC DNA]</scope>
    <source>
        <strain evidence="2 3">CCFEE 5522</strain>
    </source>
</reference>
<feature type="compositionally biased region" description="Polar residues" evidence="1">
    <location>
        <begin position="584"/>
        <end position="594"/>
    </location>
</feature>
<sequence>MAFSDLGSAIDDSFSPTFFPPAPAGPDDQSQYNGARSGHWTVTSSIGSAIDDRCPTVWGANAGQKSVEQPGAYVKPIDGSLLRKLAKASLENNVAAAEVKHHDDSVAELKPNARQQKPTADTGIVKEKPEATPKGFYIPRANDVRGIKITGKGGKDEVVRRPRVQVETETKEVIAAPKKARAPSPRPSVASEKAPSVVSQASPSKPRMVRIRGKDGREAFIELPDLPKPSPRAPSAAAEKYTPKEVKATPKKPAKQAEIEKTQQERYEEDITAAAKMAAKVLMSGALPSAQKQQRTQQVAKQDSPARQSPAQDVPKQKTPAGSEKSSTKDSGVGFGGLFETAATVASGRSSKAASVKSLQAAVRSINKNSSAVKEPSHHSFQQATSSIHSRAPSVVPSKPSLHTPVHSFHGAVGFEEVAPSAWAGSVASQRHSPMEAQERGRSRQSVKPGDGHSPTVFAGRGWISPHPLSRSSSAVRSPPQSHISLPEEDFVGGTTMTYQDWKTMQQIETAQRRNFSRTESVASNRVKAVAASIAKSGGSRASARASLVGSSSYHKATVESEHGSQHHSAKSASKHSSQHTIRRSQPQGGSSAANGWDPLPQLDGASEEGYTPSQEAAVAYKQQLQDIIAQYPPQMGYSGQPAPGEESPSHEVRLDMPWDRVGGSSSSVRRPSMDSPQQSVATNTPPSAANYSNAQAYSSSEIHQRVYPRKGRSPPMAAPIPMRVYDTTDIEQSAGSYQEASLVPSGYNSAASAGFGRIDEAERGYGGHW</sequence>
<feature type="compositionally biased region" description="Basic residues" evidence="1">
    <location>
        <begin position="566"/>
        <end position="583"/>
    </location>
</feature>
<protein>
    <submittedName>
        <fullName evidence="2">Uncharacterized protein</fullName>
    </submittedName>
</protein>
<feature type="compositionally biased region" description="Polar residues" evidence="1">
    <location>
        <begin position="29"/>
        <end position="39"/>
    </location>
</feature>
<feature type="region of interest" description="Disordered" evidence="1">
    <location>
        <begin position="1"/>
        <end position="39"/>
    </location>
</feature>
<feature type="region of interest" description="Disordered" evidence="1">
    <location>
        <begin position="532"/>
        <end position="615"/>
    </location>
</feature>
<feature type="compositionally biased region" description="Low complexity" evidence="1">
    <location>
        <begin position="660"/>
        <end position="677"/>
    </location>
</feature>
<feature type="compositionally biased region" description="Polar residues" evidence="1">
    <location>
        <begin position="678"/>
        <end position="687"/>
    </location>
</feature>
<keyword evidence="3" id="KW-1185">Reference proteome</keyword>
<evidence type="ECO:0000313" key="2">
    <source>
        <dbReference type="EMBL" id="KAK4544236.1"/>
    </source>
</evidence>
<dbReference type="AlphaFoldDB" id="A0AAV9JH01"/>
<accession>A0AAV9JH01</accession>
<feature type="region of interest" description="Disordered" evidence="1">
    <location>
        <begin position="286"/>
        <end position="336"/>
    </location>
</feature>
<feature type="compositionally biased region" description="Low complexity" evidence="1">
    <location>
        <begin position="290"/>
        <end position="302"/>
    </location>
</feature>
<organism evidence="2 3">
    <name type="scientific">Oleoguttula mirabilis</name>
    <dbReference type="NCBI Taxonomy" id="1507867"/>
    <lineage>
        <taxon>Eukaryota</taxon>
        <taxon>Fungi</taxon>
        <taxon>Dikarya</taxon>
        <taxon>Ascomycota</taxon>
        <taxon>Pezizomycotina</taxon>
        <taxon>Dothideomycetes</taxon>
        <taxon>Dothideomycetidae</taxon>
        <taxon>Mycosphaerellales</taxon>
        <taxon>Teratosphaeriaceae</taxon>
        <taxon>Oleoguttula</taxon>
    </lineage>
</organism>
<feature type="compositionally biased region" description="Low complexity" evidence="1">
    <location>
        <begin position="688"/>
        <end position="701"/>
    </location>
</feature>
<dbReference type="Proteomes" id="UP001324427">
    <property type="component" value="Unassembled WGS sequence"/>
</dbReference>
<evidence type="ECO:0000313" key="3">
    <source>
        <dbReference type="Proteomes" id="UP001324427"/>
    </source>
</evidence>
<feature type="compositionally biased region" description="Low complexity" evidence="1">
    <location>
        <begin position="532"/>
        <end position="553"/>
    </location>
</feature>
<feature type="compositionally biased region" description="Basic and acidic residues" evidence="1">
    <location>
        <begin position="156"/>
        <end position="172"/>
    </location>
</feature>
<feature type="compositionally biased region" description="Polar residues" evidence="1">
    <location>
        <begin position="379"/>
        <end position="389"/>
    </location>
</feature>
<feature type="compositionally biased region" description="Basic and acidic residues" evidence="1">
    <location>
        <begin position="255"/>
        <end position="266"/>
    </location>
</feature>
<evidence type="ECO:0000256" key="1">
    <source>
        <dbReference type="SAM" id="MobiDB-lite"/>
    </source>
</evidence>
<proteinExistence type="predicted"/>
<feature type="region of interest" description="Disordered" evidence="1">
    <location>
        <begin position="112"/>
        <end position="135"/>
    </location>
</feature>
<dbReference type="EMBL" id="JAVFHQ010000026">
    <property type="protein sequence ID" value="KAK4544236.1"/>
    <property type="molecule type" value="Genomic_DNA"/>
</dbReference>
<feature type="region of interest" description="Disordered" evidence="1">
    <location>
        <begin position="656"/>
        <end position="720"/>
    </location>
</feature>
<feature type="compositionally biased region" description="Basic and acidic residues" evidence="1">
    <location>
        <begin position="433"/>
        <end position="442"/>
    </location>
</feature>
<feature type="region of interest" description="Disordered" evidence="1">
    <location>
        <begin position="156"/>
        <end position="266"/>
    </location>
</feature>
<name>A0AAV9JH01_9PEZI</name>
<feature type="compositionally biased region" description="Polar residues" evidence="1">
    <location>
        <begin position="470"/>
        <end position="484"/>
    </location>
</feature>
<gene>
    <name evidence="2" type="ORF">LTR36_004446</name>
</gene>
<feature type="region of interest" description="Disordered" evidence="1">
    <location>
        <begin position="732"/>
        <end position="758"/>
    </location>
</feature>